<dbReference type="EMBL" id="VSRR010039237">
    <property type="protein sequence ID" value="MPC74590.1"/>
    <property type="molecule type" value="Genomic_DNA"/>
</dbReference>
<proteinExistence type="predicted"/>
<name>A0A5B7HQ76_PORTR</name>
<keyword evidence="2" id="KW-1185">Reference proteome</keyword>
<sequence>MYRNVSASTRVDQPLPSPASVMCRGVARSKDLCRTSRQYKGDACLRDRHHIPLLPTLTGMSCSPVSLTSLALSQRANVRCTSIRCDETTVPLITHRRCLPLFPARHTTSNGHTVSGKRDAVQRRPPSALLAACPWQPHHLTSPTNSVCCFMDGLLVCSPDLQ</sequence>
<organism evidence="1 2">
    <name type="scientific">Portunus trituberculatus</name>
    <name type="common">Swimming crab</name>
    <name type="synonym">Neptunus trituberculatus</name>
    <dbReference type="NCBI Taxonomy" id="210409"/>
    <lineage>
        <taxon>Eukaryota</taxon>
        <taxon>Metazoa</taxon>
        <taxon>Ecdysozoa</taxon>
        <taxon>Arthropoda</taxon>
        <taxon>Crustacea</taxon>
        <taxon>Multicrustacea</taxon>
        <taxon>Malacostraca</taxon>
        <taxon>Eumalacostraca</taxon>
        <taxon>Eucarida</taxon>
        <taxon>Decapoda</taxon>
        <taxon>Pleocyemata</taxon>
        <taxon>Brachyura</taxon>
        <taxon>Eubrachyura</taxon>
        <taxon>Portunoidea</taxon>
        <taxon>Portunidae</taxon>
        <taxon>Portuninae</taxon>
        <taxon>Portunus</taxon>
    </lineage>
</organism>
<dbReference type="Proteomes" id="UP000324222">
    <property type="component" value="Unassembled WGS sequence"/>
</dbReference>
<evidence type="ECO:0000313" key="1">
    <source>
        <dbReference type="EMBL" id="MPC74590.1"/>
    </source>
</evidence>
<dbReference type="AlphaFoldDB" id="A0A5B7HQ76"/>
<evidence type="ECO:0000313" key="2">
    <source>
        <dbReference type="Proteomes" id="UP000324222"/>
    </source>
</evidence>
<comment type="caution">
    <text evidence="1">The sequence shown here is derived from an EMBL/GenBank/DDBJ whole genome shotgun (WGS) entry which is preliminary data.</text>
</comment>
<gene>
    <name evidence="1" type="ORF">E2C01_068956</name>
</gene>
<accession>A0A5B7HQ76</accession>
<protein>
    <submittedName>
        <fullName evidence="1">Uncharacterized protein</fullName>
    </submittedName>
</protein>
<reference evidence="1 2" key="1">
    <citation type="submission" date="2019-05" db="EMBL/GenBank/DDBJ databases">
        <title>Another draft genome of Portunus trituberculatus and its Hox gene families provides insights of decapod evolution.</title>
        <authorList>
            <person name="Jeong J.-H."/>
            <person name="Song I."/>
            <person name="Kim S."/>
            <person name="Choi T."/>
            <person name="Kim D."/>
            <person name="Ryu S."/>
            <person name="Kim W."/>
        </authorList>
    </citation>
    <scope>NUCLEOTIDE SEQUENCE [LARGE SCALE GENOMIC DNA]</scope>
    <source>
        <tissue evidence="1">Muscle</tissue>
    </source>
</reference>